<dbReference type="OrthoDB" id="9820452at2"/>
<dbReference type="Proteomes" id="UP000287352">
    <property type="component" value="Unassembled WGS sequence"/>
</dbReference>
<evidence type="ECO:0000259" key="8">
    <source>
        <dbReference type="PROSITE" id="PS50011"/>
    </source>
</evidence>
<dbReference type="PANTHER" id="PTHR43671:SF13">
    <property type="entry name" value="SERINE_THREONINE-PROTEIN KINASE NEK2"/>
    <property type="match status" value="1"/>
</dbReference>
<protein>
    <recommendedName>
        <fullName evidence="1">non-specific serine/threonine protein kinase</fullName>
        <ecNumber evidence="1">2.7.11.1</ecNumber>
    </recommendedName>
</protein>
<evidence type="ECO:0000313" key="9">
    <source>
        <dbReference type="EMBL" id="GCE13330.1"/>
    </source>
</evidence>
<sequence length="583" mass="62394">MPINADETPAQLGDYRLVMELPATDAIRTFIGAHVSPLHTKPLVSVQWFFTAPLVTLEAKKQFLRHALLLKQLRHPYLVSFLSAGIETASHTPFIVTEQIRANSLYALLQQNAYRPLTEMKALMFISQIGLALTYMHMHQVTHGNLSPQTTFLRTRYDIQIGGFQLPISSATPSPYTQGSSQSGDLYALACLAYTLLTGHEPFTTTTAFADDHPSADLLRRPRELNPLLSTQIEEVLLTALHDDPALRYPSIRAFLNALGTTISTSGKQQVLAVQAMAQPVMPTSLPSTPGAGEVPEPQESIDPDTINERSAENPPAGALPDEPAEAIVEEVSSSTLVAGVHTDRFPSSQVFTHRSQPSRNTTAEKKRSRSRLLALALLLIMILGIVLAGVFFALIPSLPDHTGVIRPTVTTPSQPLILTALPTRAEGTVQPTPTNTLSATNPPVEPSPTATPTSAPSPTAAPTIAPTSEPTPTATAAPTATATPTSTIFAVTPAQLQSNSCDAGQNFYTCTLTISLSSSAPKSQSWYGFGMGGSAQFQPSGGRLSPGETQQIKVTLFTTCPSNGYTLFVGNSTNNIIIPWNC</sequence>
<evidence type="ECO:0000256" key="1">
    <source>
        <dbReference type="ARBA" id="ARBA00012513"/>
    </source>
</evidence>
<proteinExistence type="predicted"/>
<evidence type="ECO:0000256" key="3">
    <source>
        <dbReference type="ARBA" id="ARBA00022741"/>
    </source>
</evidence>
<keyword evidence="10" id="KW-1185">Reference proteome</keyword>
<evidence type="ECO:0000256" key="6">
    <source>
        <dbReference type="SAM" id="MobiDB-lite"/>
    </source>
</evidence>
<keyword evidence="2" id="KW-0808">Transferase</keyword>
<dbReference type="Pfam" id="PF07714">
    <property type="entry name" value="PK_Tyr_Ser-Thr"/>
    <property type="match status" value="1"/>
</dbReference>
<evidence type="ECO:0000313" key="10">
    <source>
        <dbReference type="Proteomes" id="UP000287352"/>
    </source>
</evidence>
<evidence type="ECO:0000256" key="2">
    <source>
        <dbReference type="ARBA" id="ARBA00022679"/>
    </source>
</evidence>
<feature type="domain" description="Protein kinase" evidence="8">
    <location>
        <begin position="15"/>
        <end position="260"/>
    </location>
</feature>
<dbReference type="PANTHER" id="PTHR43671">
    <property type="entry name" value="SERINE/THREONINE-PROTEIN KINASE NEK"/>
    <property type="match status" value="1"/>
</dbReference>
<keyword evidence="7" id="KW-0472">Membrane</keyword>
<keyword evidence="7" id="KW-1133">Transmembrane helix</keyword>
<gene>
    <name evidence="9" type="ORF">KTT_31890</name>
</gene>
<dbReference type="SUPFAM" id="SSF56112">
    <property type="entry name" value="Protein kinase-like (PK-like)"/>
    <property type="match status" value="1"/>
</dbReference>
<dbReference type="Gene3D" id="1.10.510.10">
    <property type="entry name" value="Transferase(Phosphotransferase) domain 1"/>
    <property type="match status" value="1"/>
</dbReference>
<evidence type="ECO:0000256" key="4">
    <source>
        <dbReference type="ARBA" id="ARBA00022777"/>
    </source>
</evidence>
<feature type="transmembrane region" description="Helical" evidence="7">
    <location>
        <begin position="373"/>
        <end position="396"/>
    </location>
</feature>
<feature type="region of interest" description="Disordered" evidence="6">
    <location>
        <begin position="282"/>
        <end position="321"/>
    </location>
</feature>
<feature type="compositionally biased region" description="Polar residues" evidence="6">
    <location>
        <begin position="430"/>
        <end position="442"/>
    </location>
</feature>
<evidence type="ECO:0000256" key="5">
    <source>
        <dbReference type="ARBA" id="ARBA00022840"/>
    </source>
</evidence>
<keyword evidence="7" id="KW-0812">Transmembrane</keyword>
<dbReference type="InterPro" id="IPR050660">
    <property type="entry name" value="NEK_Ser/Thr_kinase"/>
</dbReference>
<feature type="region of interest" description="Disordered" evidence="6">
    <location>
        <begin position="425"/>
        <end position="482"/>
    </location>
</feature>
<dbReference type="EC" id="2.7.11.1" evidence="1"/>
<keyword evidence="5" id="KW-0067">ATP-binding</keyword>
<accession>A0A402A2G0</accession>
<dbReference type="Gene3D" id="3.30.200.20">
    <property type="entry name" value="Phosphorylase Kinase, domain 1"/>
    <property type="match status" value="1"/>
</dbReference>
<dbReference type="InterPro" id="IPR001245">
    <property type="entry name" value="Ser-Thr/Tyr_kinase_cat_dom"/>
</dbReference>
<dbReference type="InterPro" id="IPR011009">
    <property type="entry name" value="Kinase-like_dom_sf"/>
</dbReference>
<keyword evidence="3" id="KW-0547">Nucleotide-binding</keyword>
<dbReference type="RefSeq" id="WP_126580867.1">
    <property type="nucleotide sequence ID" value="NZ_BIFR01000001.1"/>
</dbReference>
<dbReference type="GO" id="GO:0004674">
    <property type="term" value="F:protein serine/threonine kinase activity"/>
    <property type="evidence" value="ECO:0007669"/>
    <property type="project" value="UniProtKB-EC"/>
</dbReference>
<dbReference type="EMBL" id="BIFR01000001">
    <property type="protein sequence ID" value="GCE13330.1"/>
    <property type="molecule type" value="Genomic_DNA"/>
</dbReference>
<comment type="caution">
    <text evidence="9">The sequence shown here is derived from an EMBL/GenBank/DDBJ whole genome shotgun (WGS) entry which is preliminary data.</text>
</comment>
<organism evidence="9 10">
    <name type="scientific">Tengunoibacter tsumagoiensis</name>
    <dbReference type="NCBI Taxonomy" id="2014871"/>
    <lineage>
        <taxon>Bacteria</taxon>
        <taxon>Bacillati</taxon>
        <taxon>Chloroflexota</taxon>
        <taxon>Ktedonobacteria</taxon>
        <taxon>Ktedonobacterales</taxon>
        <taxon>Dictyobacteraceae</taxon>
        <taxon>Tengunoibacter</taxon>
    </lineage>
</organism>
<keyword evidence="4" id="KW-0418">Kinase</keyword>
<feature type="compositionally biased region" description="Low complexity" evidence="6">
    <location>
        <begin position="448"/>
        <end position="482"/>
    </location>
</feature>
<dbReference type="SMART" id="SM00220">
    <property type="entry name" value="S_TKc"/>
    <property type="match status" value="1"/>
</dbReference>
<evidence type="ECO:0000256" key="7">
    <source>
        <dbReference type="SAM" id="Phobius"/>
    </source>
</evidence>
<reference evidence="10" key="1">
    <citation type="submission" date="2018-12" db="EMBL/GenBank/DDBJ databases">
        <title>Tengunoibacter tsumagoiensis gen. nov., sp. nov., Dictyobacter kobayashii sp. nov., D. alpinus sp. nov., and D. joshuensis sp. nov. and description of Dictyobacteraceae fam. nov. within the order Ktedonobacterales isolated from Tengu-no-mugimeshi.</title>
        <authorList>
            <person name="Wang C.M."/>
            <person name="Zheng Y."/>
            <person name="Sakai Y."/>
            <person name="Toyoda A."/>
            <person name="Minakuchi Y."/>
            <person name="Abe K."/>
            <person name="Yokota A."/>
            <person name="Yabe S."/>
        </authorList>
    </citation>
    <scope>NUCLEOTIDE SEQUENCE [LARGE SCALE GENOMIC DNA]</scope>
    <source>
        <strain evidence="10">Uno3</strain>
    </source>
</reference>
<dbReference type="GO" id="GO:0005524">
    <property type="term" value="F:ATP binding"/>
    <property type="evidence" value="ECO:0007669"/>
    <property type="project" value="UniProtKB-KW"/>
</dbReference>
<dbReference type="AlphaFoldDB" id="A0A402A2G0"/>
<name>A0A402A2G0_9CHLR</name>
<dbReference type="InterPro" id="IPR000719">
    <property type="entry name" value="Prot_kinase_dom"/>
</dbReference>
<dbReference type="PROSITE" id="PS50011">
    <property type="entry name" value="PROTEIN_KINASE_DOM"/>
    <property type="match status" value="1"/>
</dbReference>